<dbReference type="SUPFAM" id="SSF75304">
    <property type="entry name" value="Amidase signature (AS) enzymes"/>
    <property type="match status" value="1"/>
</dbReference>
<dbReference type="Gene3D" id="3.90.1300.10">
    <property type="entry name" value="Amidase signature (AS) domain"/>
    <property type="match status" value="1"/>
</dbReference>
<dbReference type="RefSeq" id="WP_189681574.1">
    <property type="nucleotide sequence ID" value="NZ_BNCJ01000013.1"/>
</dbReference>
<feature type="domain" description="Amidase" evidence="2">
    <location>
        <begin position="25"/>
        <end position="443"/>
    </location>
</feature>
<proteinExistence type="inferred from homology"/>
<reference evidence="3" key="1">
    <citation type="journal article" date="2014" name="Int. J. Syst. Evol. Microbiol.">
        <title>Complete genome sequence of Corynebacterium casei LMG S-19264T (=DSM 44701T), isolated from a smear-ripened cheese.</title>
        <authorList>
            <consortium name="US DOE Joint Genome Institute (JGI-PGF)"/>
            <person name="Walter F."/>
            <person name="Albersmeier A."/>
            <person name="Kalinowski J."/>
            <person name="Ruckert C."/>
        </authorList>
    </citation>
    <scope>NUCLEOTIDE SEQUENCE</scope>
    <source>
        <strain evidence="3">KCTC 42650</strain>
    </source>
</reference>
<accession>A0A8J3H0T5</accession>
<dbReference type="InterPro" id="IPR023631">
    <property type="entry name" value="Amidase_dom"/>
</dbReference>
<comment type="similarity">
    <text evidence="1">Belongs to the amidase family.</text>
</comment>
<organism evidence="3 4">
    <name type="scientific">Seohaeicola zhoushanensis</name>
    <dbReference type="NCBI Taxonomy" id="1569283"/>
    <lineage>
        <taxon>Bacteria</taxon>
        <taxon>Pseudomonadati</taxon>
        <taxon>Pseudomonadota</taxon>
        <taxon>Alphaproteobacteria</taxon>
        <taxon>Rhodobacterales</taxon>
        <taxon>Roseobacteraceae</taxon>
        <taxon>Seohaeicola</taxon>
    </lineage>
</organism>
<name>A0A8J3H0T5_9RHOB</name>
<sequence length="476" mass="50720">MDNPIWSSATELTTAFRLGNLTPVEVLTEISRQAERVAPVLNPFQTVRFDMALAEAEEATTRWRNQRPCGPLDGVPITIKDTVDLAGWPTLKGSLLTDASVPARTDAPSVASLKRAGAVIFAKTTTPEFAWKSLTQSRRNGATRTPWDVTRNAGGSTGGGAAAVAAGLGPIAHGTDGGGSLRMPPSYCGVVGIKPTNGSIPFLPQSGPSARMVVEGPIARNVADAALALDVMRQPDRRDPLCLPYDPESWYPASRPDLTSLTFAYAPGFAGAQASPGTLAVIDEALRLLRQAGATIIEVGSVIPPMRERFEPFWLASMAQALRSIPEDKRDLVDPKLVEIGLSGMSIGPEAIWQGLQHQLDLTAELATFHETHRFLITPTMLDTAPAADLPYHEGAYTRWSATTYVLPANTTGQPALTLPAGLADDLPVGLQIMARRYDDRALIAAGAAVEARLAFSTPHPVLLGRLAGINQKSHH</sequence>
<protein>
    <submittedName>
        <fullName evidence="3">Amidase</fullName>
    </submittedName>
</protein>
<dbReference type="PANTHER" id="PTHR11895">
    <property type="entry name" value="TRANSAMIDASE"/>
    <property type="match status" value="1"/>
</dbReference>
<dbReference type="GO" id="GO:0003824">
    <property type="term" value="F:catalytic activity"/>
    <property type="evidence" value="ECO:0007669"/>
    <property type="project" value="InterPro"/>
</dbReference>
<dbReference type="InterPro" id="IPR000120">
    <property type="entry name" value="Amidase"/>
</dbReference>
<dbReference type="Proteomes" id="UP000626220">
    <property type="component" value="Unassembled WGS sequence"/>
</dbReference>
<evidence type="ECO:0000256" key="1">
    <source>
        <dbReference type="ARBA" id="ARBA00009199"/>
    </source>
</evidence>
<gene>
    <name evidence="3" type="ORF">GCM10017056_36730</name>
</gene>
<dbReference type="AlphaFoldDB" id="A0A8J3H0T5"/>
<reference evidence="3" key="2">
    <citation type="submission" date="2020-09" db="EMBL/GenBank/DDBJ databases">
        <authorList>
            <person name="Sun Q."/>
            <person name="Kim S."/>
        </authorList>
    </citation>
    <scope>NUCLEOTIDE SEQUENCE</scope>
    <source>
        <strain evidence="3">KCTC 42650</strain>
    </source>
</reference>
<keyword evidence="4" id="KW-1185">Reference proteome</keyword>
<evidence type="ECO:0000259" key="2">
    <source>
        <dbReference type="Pfam" id="PF01425"/>
    </source>
</evidence>
<evidence type="ECO:0000313" key="3">
    <source>
        <dbReference type="EMBL" id="GHF62038.1"/>
    </source>
</evidence>
<dbReference type="PANTHER" id="PTHR11895:SF7">
    <property type="entry name" value="GLUTAMYL-TRNA(GLN) AMIDOTRANSFERASE SUBUNIT A, MITOCHONDRIAL"/>
    <property type="match status" value="1"/>
</dbReference>
<comment type="caution">
    <text evidence="3">The sequence shown here is derived from an EMBL/GenBank/DDBJ whole genome shotgun (WGS) entry which is preliminary data.</text>
</comment>
<dbReference type="EMBL" id="BNCJ01000013">
    <property type="protein sequence ID" value="GHF62038.1"/>
    <property type="molecule type" value="Genomic_DNA"/>
</dbReference>
<dbReference type="InterPro" id="IPR036928">
    <property type="entry name" value="AS_sf"/>
</dbReference>
<dbReference type="Pfam" id="PF01425">
    <property type="entry name" value="Amidase"/>
    <property type="match status" value="1"/>
</dbReference>
<evidence type="ECO:0000313" key="4">
    <source>
        <dbReference type="Proteomes" id="UP000626220"/>
    </source>
</evidence>